<feature type="transmembrane region" description="Helical" evidence="1">
    <location>
        <begin position="80"/>
        <end position="99"/>
    </location>
</feature>
<dbReference type="EMBL" id="CP071090">
    <property type="protein sequence ID" value="QSQ26234.1"/>
    <property type="molecule type" value="Genomic_DNA"/>
</dbReference>
<feature type="transmembrane region" description="Helical" evidence="1">
    <location>
        <begin position="105"/>
        <end position="125"/>
    </location>
</feature>
<accession>A0ABX7P711</accession>
<protein>
    <submittedName>
        <fullName evidence="2">DUF308 domain-containing protein</fullName>
    </submittedName>
</protein>
<keyword evidence="1" id="KW-0472">Membrane</keyword>
<feature type="transmembrane region" description="Helical" evidence="1">
    <location>
        <begin position="137"/>
        <end position="154"/>
    </location>
</feature>
<dbReference type="Pfam" id="PF03729">
    <property type="entry name" value="DUF308"/>
    <property type="match status" value="1"/>
</dbReference>
<sequence length="195" mass="20527">MAITIERNETTPGSTSKVPSTIWGGPFILGLLIAVLGIVSLGATLVTSLVTAVFFGAMLTVAGVSEIVAAFRVRKGGGPFLLYLLGGVLSAVVGLFILVYPKAGLAALTLLLAGYFFASGLFHAITSVVDRYPRWGWDLFYGAVSIFLGIVVMAEWPISAVWLVGTMVGIGILFRGVALMAGSLTLRRAMRQVTT</sequence>
<name>A0ABX7P711_9BACT</name>
<gene>
    <name evidence="2" type="ORF">JY651_15435</name>
</gene>
<evidence type="ECO:0000313" key="3">
    <source>
        <dbReference type="Proteomes" id="UP000662747"/>
    </source>
</evidence>
<dbReference type="PANTHER" id="PTHR34989">
    <property type="entry name" value="PROTEIN HDED"/>
    <property type="match status" value="1"/>
</dbReference>
<feature type="transmembrane region" description="Helical" evidence="1">
    <location>
        <begin position="21"/>
        <end position="43"/>
    </location>
</feature>
<keyword evidence="3" id="KW-1185">Reference proteome</keyword>
<dbReference type="RefSeq" id="WP_206727784.1">
    <property type="nucleotide sequence ID" value="NZ_CP071090.1"/>
</dbReference>
<organism evidence="2 3">
    <name type="scientific">Pyxidicoccus parkwayensis</name>
    <dbReference type="NCBI Taxonomy" id="2813578"/>
    <lineage>
        <taxon>Bacteria</taxon>
        <taxon>Pseudomonadati</taxon>
        <taxon>Myxococcota</taxon>
        <taxon>Myxococcia</taxon>
        <taxon>Myxococcales</taxon>
        <taxon>Cystobacterineae</taxon>
        <taxon>Myxococcaceae</taxon>
        <taxon>Pyxidicoccus</taxon>
    </lineage>
</organism>
<feature type="transmembrane region" description="Helical" evidence="1">
    <location>
        <begin position="160"/>
        <end position="181"/>
    </location>
</feature>
<dbReference type="Proteomes" id="UP000662747">
    <property type="component" value="Chromosome"/>
</dbReference>
<keyword evidence="1" id="KW-1133">Transmembrane helix</keyword>
<dbReference type="InterPro" id="IPR052712">
    <property type="entry name" value="Acid_resist_chaperone_HdeD"/>
</dbReference>
<dbReference type="PANTHER" id="PTHR34989:SF1">
    <property type="entry name" value="PROTEIN HDED"/>
    <property type="match status" value="1"/>
</dbReference>
<dbReference type="InterPro" id="IPR005325">
    <property type="entry name" value="DUF308_memb"/>
</dbReference>
<proteinExistence type="predicted"/>
<reference evidence="2 3" key="1">
    <citation type="submission" date="2021-02" db="EMBL/GenBank/DDBJ databases">
        <title>De Novo genome assembly of isolated myxobacteria.</title>
        <authorList>
            <person name="Stevens D.C."/>
        </authorList>
    </citation>
    <scope>NUCLEOTIDE SEQUENCE [LARGE SCALE GENOMIC DNA]</scope>
    <source>
        <strain evidence="3">SCPEA02</strain>
    </source>
</reference>
<evidence type="ECO:0000256" key="1">
    <source>
        <dbReference type="SAM" id="Phobius"/>
    </source>
</evidence>
<feature type="transmembrane region" description="Helical" evidence="1">
    <location>
        <begin position="49"/>
        <end position="73"/>
    </location>
</feature>
<keyword evidence="1" id="KW-0812">Transmembrane</keyword>
<evidence type="ECO:0000313" key="2">
    <source>
        <dbReference type="EMBL" id="QSQ26234.1"/>
    </source>
</evidence>